<protein>
    <submittedName>
        <fullName evidence="1">Uncharacterized protein</fullName>
    </submittedName>
</protein>
<gene>
    <name evidence="1" type="ORF">SDC9_45340</name>
</gene>
<evidence type="ECO:0000313" key="1">
    <source>
        <dbReference type="EMBL" id="MPL99125.1"/>
    </source>
</evidence>
<accession>A0A644W5R7</accession>
<sequence length="50" mass="6227">MNKLMKKMKRNFKRKRKKSNLVMEMAEDFMDVVQNAKLYKKMKKAKRKFK</sequence>
<dbReference type="EMBL" id="VSSQ01000648">
    <property type="protein sequence ID" value="MPL99125.1"/>
    <property type="molecule type" value="Genomic_DNA"/>
</dbReference>
<reference evidence="1" key="1">
    <citation type="submission" date="2019-08" db="EMBL/GenBank/DDBJ databases">
        <authorList>
            <person name="Kucharzyk K."/>
            <person name="Murdoch R.W."/>
            <person name="Higgins S."/>
            <person name="Loffler F."/>
        </authorList>
    </citation>
    <scope>NUCLEOTIDE SEQUENCE</scope>
</reference>
<organism evidence="1">
    <name type="scientific">bioreactor metagenome</name>
    <dbReference type="NCBI Taxonomy" id="1076179"/>
    <lineage>
        <taxon>unclassified sequences</taxon>
        <taxon>metagenomes</taxon>
        <taxon>ecological metagenomes</taxon>
    </lineage>
</organism>
<proteinExistence type="predicted"/>
<dbReference type="AlphaFoldDB" id="A0A644W5R7"/>
<name>A0A644W5R7_9ZZZZ</name>
<comment type="caution">
    <text evidence="1">The sequence shown here is derived from an EMBL/GenBank/DDBJ whole genome shotgun (WGS) entry which is preliminary data.</text>
</comment>